<keyword evidence="3" id="KW-0804">Transcription</keyword>
<gene>
    <name evidence="6" type="primary">acoK</name>
    <name evidence="6" type="ORF">TMPK1_18540</name>
</gene>
<evidence type="ECO:0000256" key="3">
    <source>
        <dbReference type="ARBA" id="ARBA00023163"/>
    </source>
</evidence>
<dbReference type="SUPFAM" id="SSF52540">
    <property type="entry name" value="P-loop containing nucleoside triphosphate hydrolases"/>
    <property type="match status" value="1"/>
</dbReference>
<dbReference type="GO" id="GO:0006355">
    <property type="term" value="P:regulation of DNA-templated transcription"/>
    <property type="evidence" value="ECO:0007669"/>
    <property type="project" value="InterPro"/>
</dbReference>
<dbReference type="SUPFAM" id="SSF48452">
    <property type="entry name" value="TPR-like"/>
    <property type="match status" value="3"/>
</dbReference>
<dbReference type="PROSITE" id="PS50043">
    <property type="entry name" value="HTH_LUXR_2"/>
    <property type="match status" value="1"/>
</dbReference>
<reference evidence="6" key="1">
    <citation type="submission" date="2021-02" db="EMBL/GenBank/DDBJ databases">
        <title>Genome sequence of Rhodospirillales sp. strain TMPK1 isolated from soil.</title>
        <authorList>
            <person name="Nakai R."/>
            <person name="Kusada H."/>
            <person name="Tamaki H."/>
        </authorList>
    </citation>
    <scope>NUCLEOTIDE SEQUENCE</scope>
    <source>
        <strain evidence="6">TMPK1</strain>
    </source>
</reference>
<dbReference type="InterPro" id="IPR036388">
    <property type="entry name" value="WH-like_DNA-bd_sf"/>
</dbReference>
<keyword evidence="2" id="KW-0238">DNA-binding</keyword>
<dbReference type="InterPro" id="IPR000792">
    <property type="entry name" value="Tscrpt_reg_LuxR_C"/>
</dbReference>
<dbReference type="Gene3D" id="1.10.10.10">
    <property type="entry name" value="Winged helix-like DNA-binding domain superfamily/Winged helix DNA-binding domain"/>
    <property type="match status" value="1"/>
</dbReference>
<keyword evidence="1" id="KW-0805">Transcription regulation</keyword>
<protein>
    <submittedName>
        <fullName evidence="6">Transcriptional regulator</fullName>
    </submittedName>
</protein>
<feature type="region of interest" description="Disordered" evidence="4">
    <location>
        <begin position="1"/>
        <end position="21"/>
    </location>
</feature>
<dbReference type="AlphaFoldDB" id="A0A8S8XDY5"/>
<dbReference type="SUPFAM" id="SSF46894">
    <property type="entry name" value="C-terminal effector domain of the bipartite response regulators"/>
    <property type="match status" value="1"/>
</dbReference>
<organism evidence="6 7">
    <name type="scientific">Roseiterribacter gracilis</name>
    <dbReference type="NCBI Taxonomy" id="2812848"/>
    <lineage>
        <taxon>Bacteria</taxon>
        <taxon>Pseudomonadati</taxon>
        <taxon>Pseudomonadota</taxon>
        <taxon>Alphaproteobacteria</taxon>
        <taxon>Rhodospirillales</taxon>
        <taxon>Roseiterribacteraceae</taxon>
        <taxon>Roseiterribacter</taxon>
    </lineage>
</organism>
<evidence type="ECO:0000256" key="2">
    <source>
        <dbReference type="ARBA" id="ARBA00023125"/>
    </source>
</evidence>
<dbReference type="Proteomes" id="UP000681075">
    <property type="component" value="Unassembled WGS sequence"/>
</dbReference>
<dbReference type="InterPro" id="IPR011990">
    <property type="entry name" value="TPR-like_helical_dom_sf"/>
</dbReference>
<dbReference type="Gene3D" id="1.25.40.10">
    <property type="entry name" value="Tetratricopeptide repeat domain"/>
    <property type="match status" value="1"/>
</dbReference>
<evidence type="ECO:0000256" key="1">
    <source>
        <dbReference type="ARBA" id="ARBA00023015"/>
    </source>
</evidence>
<dbReference type="EMBL" id="BOPV01000001">
    <property type="protein sequence ID" value="GIL39617.1"/>
    <property type="molecule type" value="Genomic_DNA"/>
</dbReference>
<dbReference type="PRINTS" id="PR00038">
    <property type="entry name" value="HTHLUXR"/>
</dbReference>
<dbReference type="InterPro" id="IPR041617">
    <property type="entry name" value="TPR_MalT"/>
</dbReference>
<dbReference type="Pfam" id="PF13191">
    <property type="entry name" value="AAA_16"/>
    <property type="match status" value="1"/>
</dbReference>
<dbReference type="Gene3D" id="3.40.50.300">
    <property type="entry name" value="P-loop containing nucleotide triphosphate hydrolases"/>
    <property type="match status" value="1"/>
</dbReference>
<sequence length="884" mass="97388">MQVNRPHRQGSEIEAHGGSSFRTRRVHRTRLLDRLNAAGPAHLTLLRAPAGYGKSDLLANWARALRARDTDVAWLEVDESLGEPLRFLGALLASALRARSDSTGTRPLIPEASLRDAIAWIADDLATAKRPLLFIIDDYDRARSEALDAVLRDLLRQTGPRVRFCIACQAETHLSHDVLELTARDMRFTDAEIAALFDETLTVEELSRISVWTEGWPVAVQLVRQVLSMPHAREQPLGELLAASAKGDHARHLTEQVLRNLPDAQRELLIATAFLDVLQVDLVAAVTGNEECWRDLAALEASTTLLTPVDDDPAQGYRCHRLIRDVMFRQLRRRGRRELSNLQRAAATWFRQEGDLRQAMRFAADAGDSDLAAQLALDAGGIFYGVQHGAPALRALIENLPAASFAAEPRLRLAQVFLLIKDGRFDAAGDITRAVQEQVQRDPAPGPLLLRDLAMAALTFSVYVGVRIDSQHMTRLTASAEDRASPDYWLNGVVHNMLCVAHYRVSDFQQAVSAVEAADYYYTLVASSNGLGHMRLHAGLVAMEQGDINAAIASYERARAIFASAIYGDEAGCVMADLFLAEAFYVQGRIDESRALCAPALRFAQGAECHYELLVAGYRTLSALAVIDAGTHEAIRALGDGFAYAGRRRFVELEHFLSLRRAELELAAGDHAGSSFRAVILPDRRDDRAGWLESDLAQLLEARLLLADGDVAEAVLLLERQYDQAQRGGRVRSSIPLLIQLALALDAQGARDQALIKLHLAVRAAQKGSIVAPFLEQGRALLALLMQLARPGRPGMDGERGFLDIIIRRLHEADPAGAPLLSEREQEIVQLLAAGMNNKLMARDLGISPETVRFHLKSIYEKFGVSDRRIVVELAQQRGLVGRR</sequence>
<dbReference type="InterPro" id="IPR059106">
    <property type="entry name" value="WHD_MalT"/>
</dbReference>
<dbReference type="Pfam" id="PF25873">
    <property type="entry name" value="WHD_MalT"/>
    <property type="match status" value="1"/>
</dbReference>
<evidence type="ECO:0000259" key="5">
    <source>
        <dbReference type="PROSITE" id="PS50043"/>
    </source>
</evidence>
<evidence type="ECO:0000313" key="6">
    <source>
        <dbReference type="EMBL" id="GIL39617.1"/>
    </source>
</evidence>
<keyword evidence="7" id="KW-1185">Reference proteome</keyword>
<accession>A0A8S8XDY5</accession>
<dbReference type="PANTHER" id="PTHR44688:SF16">
    <property type="entry name" value="DNA-BINDING TRANSCRIPTIONAL ACTIVATOR DEVR_DOSR"/>
    <property type="match status" value="1"/>
</dbReference>
<dbReference type="SMART" id="SM00421">
    <property type="entry name" value="HTH_LUXR"/>
    <property type="match status" value="1"/>
</dbReference>
<comment type="caution">
    <text evidence="6">The sequence shown here is derived from an EMBL/GenBank/DDBJ whole genome shotgun (WGS) entry which is preliminary data.</text>
</comment>
<dbReference type="GO" id="GO:0003677">
    <property type="term" value="F:DNA binding"/>
    <property type="evidence" value="ECO:0007669"/>
    <property type="project" value="UniProtKB-KW"/>
</dbReference>
<dbReference type="InterPro" id="IPR027417">
    <property type="entry name" value="P-loop_NTPase"/>
</dbReference>
<evidence type="ECO:0000256" key="4">
    <source>
        <dbReference type="SAM" id="MobiDB-lite"/>
    </source>
</evidence>
<dbReference type="CDD" id="cd06170">
    <property type="entry name" value="LuxR_C_like"/>
    <property type="match status" value="1"/>
</dbReference>
<dbReference type="InterPro" id="IPR016032">
    <property type="entry name" value="Sig_transdc_resp-reg_C-effctor"/>
</dbReference>
<dbReference type="PANTHER" id="PTHR44688">
    <property type="entry name" value="DNA-BINDING TRANSCRIPTIONAL ACTIVATOR DEVR_DOSR"/>
    <property type="match status" value="1"/>
</dbReference>
<dbReference type="InterPro" id="IPR041664">
    <property type="entry name" value="AAA_16"/>
</dbReference>
<dbReference type="Pfam" id="PF17874">
    <property type="entry name" value="TPR_MalT"/>
    <property type="match status" value="1"/>
</dbReference>
<evidence type="ECO:0000313" key="7">
    <source>
        <dbReference type="Proteomes" id="UP000681075"/>
    </source>
</evidence>
<feature type="domain" description="HTH luxR-type" evidence="5">
    <location>
        <begin position="814"/>
        <end position="879"/>
    </location>
</feature>
<dbReference type="Pfam" id="PF00196">
    <property type="entry name" value="GerE"/>
    <property type="match status" value="1"/>
</dbReference>
<proteinExistence type="predicted"/>
<name>A0A8S8XDY5_9PROT</name>